<proteinExistence type="predicted"/>
<name>A0ACC3MQB0_9PEZI</name>
<accession>A0ACC3MQB0</accession>
<protein>
    <submittedName>
        <fullName evidence="1">Uncharacterized protein</fullName>
    </submittedName>
</protein>
<sequence length="831" mass="91293">MAVPYHSFTNGHVFYNPTNPASDLSSSHKLFRPRRVGPGRIRIAAVVDTEFRPDRSSQFRFERSLDRISVKLAVSREHARRFLKSVIPSQNSTESRNNQANGKRRSWSPVKKTQTGEGTGPQQGETTATTAEGDTASNMRAGIRGTISGPLSVHPARPRLLSEPRNPSTQTVQSIPGSNGPSPLSQATTTMDSVVPSFSLDDEKPIASGNGVTMSVRLAEPVLFLQGFENTENSPGNTAMLRGSLHIRVQKSAKIKAVTLKFKGKAITRWPEGIPPRKIEFDETDTIMSHTWPFFNAQFESAEKGTSADHVQLFKGPDGASTTVKRLEPLGVSSPNASQVNLHPKDAKKLALSVNQSRSFGKGDTPSGGAGVAAKGYRTFLPGDYIYNFELPLDSRLPETIDVELGSVKYELEATVERSGAFRANLAGTKEVTLIRAPAEGSLEQVEPIAISRNWEDQLHYDIVISGKSFPLGTQVPIAFKLTPLAKVQCHRIKVLVTENIEYFCSNKRVHRMEPTRKVQLFEKRADGPPTSTFAGSTMRVTAGGGIPYDMRARAAAGEEVTPADSTNLLGNLDGDTIGPTEMEFSVQLPSCHAMKERDRSQRLHFDTTYQNIQVHHWIKIVMRLSKPDQSDPTKRRHFEISIDSPFHILSCRATQANISLPAYSSPEGGNDTTKLYDCGCPGAARRRNSPTGFVPTLQSMNTQNLNNTDRASNPNVQSPGLARPPTAHIGGPQSMQRPIHLLRAPSFNPPAFEESEPPPPLVTPPPQYDDIASPTNGYADYFARFSDAHDEEDEDELHRSGRVNIPLTPGGRINRSMDIPRDWRRLQAGH</sequence>
<dbReference type="EMBL" id="JAUTXU010000176">
    <property type="protein sequence ID" value="KAK3701228.1"/>
    <property type="molecule type" value="Genomic_DNA"/>
</dbReference>
<evidence type="ECO:0000313" key="1">
    <source>
        <dbReference type="EMBL" id="KAK3701228.1"/>
    </source>
</evidence>
<dbReference type="Proteomes" id="UP001281147">
    <property type="component" value="Unassembled WGS sequence"/>
</dbReference>
<reference evidence="1" key="1">
    <citation type="submission" date="2023-07" db="EMBL/GenBank/DDBJ databases">
        <title>Black Yeasts Isolated from many extreme environments.</title>
        <authorList>
            <person name="Coleine C."/>
            <person name="Stajich J.E."/>
            <person name="Selbmann L."/>
        </authorList>
    </citation>
    <scope>NUCLEOTIDE SEQUENCE</scope>
    <source>
        <strain evidence="1">CCFEE 5714</strain>
    </source>
</reference>
<gene>
    <name evidence="1" type="ORF">LTR37_015607</name>
</gene>
<evidence type="ECO:0000313" key="2">
    <source>
        <dbReference type="Proteomes" id="UP001281147"/>
    </source>
</evidence>
<comment type="caution">
    <text evidence="1">The sequence shown here is derived from an EMBL/GenBank/DDBJ whole genome shotgun (WGS) entry which is preliminary data.</text>
</comment>
<organism evidence="1 2">
    <name type="scientific">Vermiconidia calcicola</name>
    <dbReference type="NCBI Taxonomy" id="1690605"/>
    <lineage>
        <taxon>Eukaryota</taxon>
        <taxon>Fungi</taxon>
        <taxon>Dikarya</taxon>
        <taxon>Ascomycota</taxon>
        <taxon>Pezizomycotina</taxon>
        <taxon>Dothideomycetes</taxon>
        <taxon>Dothideomycetidae</taxon>
        <taxon>Mycosphaerellales</taxon>
        <taxon>Extremaceae</taxon>
        <taxon>Vermiconidia</taxon>
    </lineage>
</organism>
<keyword evidence="2" id="KW-1185">Reference proteome</keyword>